<dbReference type="AlphaFoldDB" id="A0A2P8E019"/>
<dbReference type="EMBL" id="PYGE01000009">
    <property type="protein sequence ID" value="PSL02816.1"/>
    <property type="molecule type" value="Genomic_DNA"/>
</dbReference>
<reference evidence="2 3" key="1">
    <citation type="submission" date="2018-03" db="EMBL/GenBank/DDBJ databases">
        <title>Genomic Encyclopedia of Archaeal and Bacterial Type Strains, Phase II (KMG-II): from individual species to whole genera.</title>
        <authorList>
            <person name="Goeker M."/>
        </authorList>
    </citation>
    <scope>NUCLEOTIDE SEQUENCE [LARGE SCALE GENOMIC DNA]</scope>
    <source>
        <strain evidence="2 3">DSM 45211</strain>
    </source>
</reference>
<accession>A0A2P8E019</accession>
<gene>
    <name evidence="2" type="ORF">CLV30_109124</name>
</gene>
<evidence type="ECO:0000313" key="3">
    <source>
        <dbReference type="Proteomes" id="UP000243528"/>
    </source>
</evidence>
<protein>
    <submittedName>
        <fullName evidence="2">Uncharacterized protein</fullName>
    </submittedName>
</protein>
<evidence type="ECO:0000256" key="1">
    <source>
        <dbReference type="SAM" id="MobiDB-lite"/>
    </source>
</evidence>
<organism evidence="2 3">
    <name type="scientific">Haloactinopolyspora alba</name>
    <dbReference type="NCBI Taxonomy" id="648780"/>
    <lineage>
        <taxon>Bacteria</taxon>
        <taxon>Bacillati</taxon>
        <taxon>Actinomycetota</taxon>
        <taxon>Actinomycetes</taxon>
        <taxon>Jiangellales</taxon>
        <taxon>Jiangellaceae</taxon>
        <taxon>Haloactinopolyspora</taxon>
    </lineage>
</organism>
<dbReference type="Proteomes" id="UP000243528">
    <property type="component" value="Unassembled WGS sequence"/>
</dbReference>
<sequence>MLRRMVRPRRPILRAGMVGGAAYMAGKSRLQAQTREQEEEEKGTPWIQDLCN</sequence>
<keyword evidence="3" id="KW-1185">Reference proteome</keyword>
<proteinExistence type="predicted"/>
<name>A0A2P8E019_9ACTN</name>
<evidence type="ECO:0000313" key="2">
    <source>
        <dbReference type="EMBL" id="PSL02816.1"/>
    </source>
</evidence>
<feature type="region of interest" description="Disordered" evidence="1">
    <location>
        <begin position="33"/>
        <end position="52"/>
    </location>
</feature>
<comment type="caution">
    <text evidence="2">The sequence shown here is derived from an EMBL/GenBank/DDBJ whole genome shotgun (WGS) entry which is preliminary data.</text>
</comment>